<dbReference type="AlphaFoldDB" id="A0A1F6P8R3"/>
<reference evidence="1 2" key="1">
    <citation type="journal article" date="2016" name="Nat. Commun.">
        <title>Thousands of microbial genomes shed light on interconnected biogeochemical processes in an aquifer system.</title>
        <authorList>
            <person name="Anantharaman K."/>
            <person name="Brown C.T."/>
            <person name="Hug L.A."/>
            <person name="Sharon I."/>
            <person name="Castelle C.J."/>
            <person name="Probst A.J."/>
            <person name="Thomas B.C."/>
            <person name="Singh A."/>
            <person name="Wilkins M.J."/>
            <person name="Karaoz U."/>
            <person name="Brodie E.L."/>
            <person name="Williams K.H."/>
            <person name="Hubbard S.S."/>
            <person name="Banfield J.F."/>
        </authorList>
    </citation>
    <scope>NUCLEOTIDE SEQUENCE [LARGE SCALE GENOMIC DNA]</scope>
</reference>
<dbReference type="STRING" id="1798705.A2563_02715"/>
<name>A0A1F6P8R3_9BACT</name>
<evidence type="ECO:0000313" key="1">
    <source>
        <dbReference type="EMBL" id="OGH92565.1"/>
    </source>
</evidence>
<gene>
    <name evidence="1" type="ORF">A2563_02715</name>
</gene>
<evidence type="ECO:0000313" key="2">
    <source>
        <dbReference type="Proteomes" id="UP000176634"/>
    </source>
</evidence>
<comment type="caution">
    <text evidence="1">The sequence shown here is derived from an EMBL/GenBank/DDBJ whole genome shotgun (WGS) entry which is preliminary data.</text>
</comment>
<accession>A0A1F6P8R3</accession>
<dbReference type="Proteomes" id="UP000176634">
    <property type="component" value="Unassembled WGS sequence"/>
</dbReference>
<sequence>MGIENGKNFNPEDKVLSSETKKVEKTKQLFGHCFEILKFNEGDRIPVGGESVFSDEVNIKVTGDFENFKQFFDQTHELVDNYNLPKLREWLDSQGIEIDEKLFATLFAFTKKFEANYPSNPERAEARRKIYGDKGKEVNLSKIFSVNAAECAEIAALAQAYLQQEGVPSTYFSGDVLWDKEWEFSEEHSFIIIRQGDKVYIYDPTNPTNTTSGKFPSIYTAEANFDEEMAKKQKRFVTAKNILSKKEAFYGTNNGTNIWAEKHVV</sequence>
<organism evidence="1 2">
    <name type="scientific">Candidatus Magasanikbacteria bacterium RIFOXYD1_FULL_40_23</name>
    <dbReference type="NCBI Taxonomy" id="1798705"/>
    <lineage>
        <taxon>Bacteria</taxon>
        <taxon>Candidatus Magasanikiibacteriota</taxon>
    </lineage>
</organism>
<dbReference type="EMBL" id="MFRA01000005">
    <property type="protein sequence ID" value="OGH92565.1"/>
    <property type="molecule type" value="Genomic_DNA"/>
</dbReference>
<evidence type="ECO:0008006" key="3">
    <source>
        <dbReference type="Google" id="ProtNLM"/>
    </source>
</evidence>
<proteinExistence type="predicted"/>
<protein>
    <recommendedName>
        <fullName evidence="3">Transglutaminase-like domain-containing protein</fullName>
    </recommendedName>
</protein>